<dbReference type="GO" id="GO:0006313">
    <property type="term" value="P:DNA transposition"/>
    <property type="evidence" value="ECO:0007669"/>
    <property type="project" value="InterPro"/>
</dbReference>
<dbReference type="InterPro" id="IPR008490">
    <property type="entry name" value="Transposase_InsH_N"/>
</dbReference>
<keyword evidence="3" id="KW-0815">Transposition</keyword>
<evidence type="ECO:0000313" key="8">
    <source>
        <dbReference type="EMBL" id="EGC04709.1"/>
    </source>
</evidence>
<dbReference type="Proteomes" id="UP000004259">
    <property type="component" value="Unassembled WGS sequence"/>
</dbReference>
<sequence>MNSTIQTTLFGDAFQSAKTNKRRFLEKMDSLIPWQDWVSIIDPIYYEGVVGQKPYPIELMLRIHILQNFYDLADMAVMNEILDSRAFSDFCGVSSPKEVPNGDTIGRFRNLLIENNIQEQLFIQVSKILQDCKLILKKGTIVDSTIIASPSSTKNADRQRDPKAHSVKKGNQWYFGYKAHIGVDKDTGLVHHVKATAANVHDTEAVDDLIHGDEDELYGDLGYLNVEEHISEDKQKEGREYNINRRRGAKKKLEPNDQLVFEIEEYGKSTVRSKVEHVFGVVKRLFRFRRTWYRGLRKQQAKFNMIFALANLYLANKKGLLA</sequence>
<dbReference type="InterPro" id="IPR047959">
    <property type="entry name" value="Transpos_IS5"/>
</dbReference>
<protein>
    <submittedName>
        <fullName evidence="8">Transposase, IS4 family</fullName>
    </submittedName>
</protein>
<dbReference type="NCBIfam" id="NF033581">
    <property type="entry name" value="transpos_IS5_4"/>
    <property type="match status" value="1"/>
</dbReference>
<feature type="domain" description="Transposase IS4-like" evidence="6">
    <location>
        <begin position="138"/>
        <end position="312"/>
    </location>
</feature>
<dbReference type="GO" id="GO:0003677">
    <property type="term" value="F:DNA binding"/>
    <property type="evidence" value="ECO:0007669"/>
    <property type="project" value="UniProtKB-KW"/>
</dbReference>
<evidence type="ECO:0000256" key="3">
    <source>
        <dbReference type="ARBA" id="ARBA00022578"/>
    </source>
</evidence>
<comment type="caution">
    <text evidence="8">The sequence shown here is derived from an EMBL/GenBank/DDBJ whole genome shotgun (WGS) entry which is preliminary data.</text>
</comment>
<feature type="domain" description="Transposase InsH N-terminal" evidence="7">
    <location>
        <begin position="18"/>
        <end position="110"/>
    </location>
</feature>
<dbReference type="Pfam" id="PF05598">
    <property type="entry name" value="DUF772"/>
    <property type="match status" value="1"/>
</dbReference>
<keyword evidence="5" id="KW-0233">DNA recombination</keyword>
<dbReference type="eggNOG" id="COG3039">
    <property type="taxonomic scope" value="Bacteria"/>
</dbReference>
<accession>E9S7N5</accession>
<dbReference type="Pfam" id="PF01609">
    <property type="entry name" value="DDE_Tnp_1"/>
    <property type="match status" value="1"/>
</dbReference>
<keyword evidence="4" id="KW-0238">DNA-binding</keyword>
<evidence type="ECO:0000256" key="5">
    <source>
        <dbReference type="ARBA" id="ARBA00023172"/>
    </source>
</evidence>
<dbReference type="GO" id="GO:0004803">
    <property type="term" value="F:transposase activity"/>
    <property type="evidence" value="ECO:0007669"/>
    <property type="project" value="InterPro"/>
</dbReference>
<name>E9S7N5_RUMAL</name>
<gene>
    <name evidence="8" type="ORF">CUS_4388</name>
</gene>
<dbReference type="EMBL" id="ADKM02000015">
    <property type="protein sequence ID" value="EGC04709.1"/>
    <property type="molecule type" value="Genomic_DNA"/>
</dbReference>
<evidence type="ECO:0000256" key="2">
    <source>
        <dbReference type="ARBA" id="ARBA00010075"/>
    </source>
</evidence>
<dbReference type="InterPro" id="IPR002559">
    <property type="entry name" value="Transposase_11"/>
</dbReference>
<dbReference type="AlphaFoldDB" id="E9S7N5"/>
<dbReference type="PANTHER" id="PTHR35604">
    <property type="entry name" value="TRANSPOSASE INSH FOR INSERTION SEQUENCE ELEMENT IS5A-RELATED"/>
    <property type="match status" value="1"/>
</dbReference>
<evidence type="ECO:0000313" key="9">
    <source>
        <dbReference type="Proteomes" id="UP000004259"/>
    </source>
</evidence>
<reference evidence="8 9" key="1">
    <citation type="submission" date="2011-02" db="EMBL/GenBank/DDBJ databases">
        <authorList>
            <person name="Nelson K.E."/>
            <person name="Sutton G."/>
            <person name="Torralba M."/>
            <person name="Durkin S."/>
            <person name="Harkins D."/>
            <person name="Montgomery R."/>
            <person name="Ziemer C."/>
            <person name="Klaassens E."/>
            <person name="Ocuiv P."/>
            <person name="Morrison M."/>
        </authorList>
    </citation>
    <scope>NUCLEOTIDE SEQUENCE [LARGE SCALE GENOMIC DNA]</scope>
    <source>
        <strain evidence="8 9">8</strain>
    </source>
</reference>
<dbReference type="OrthoDB" id="9774608at2"/>
<proteinExistence type="inferred from homology"/>
<dbReference type="PANTHER" id="PTHR35604:SF2">
    <property type="entry name" value="TRANSPOSASE INSH FOR INSERTION SEQUENCE ELEMENT IS5A-RELATED"/>
    <property type="match status" value="1"/>
</dbReference>
<comment type="similarity">
    <text evidence="2">Belongs to the transposase 11 family.</text>
</comment>
<evidence type="ECO:0000256" key="4">
    <source>
        <dbReference type="ARBA" id="ARBA00023125"/>
    </source>
</evidence>
<comment type="function">
    <text evidence="1">Involved in the transposition of the insertion sequence IS5.</text>
</comment>
<evidence type="ECO:0000259" key="7">
    <source>
        <dbReference type="Pfam" id="PF05598"/>
    </source>
</evidence>
<organism evidence="8 9">
    <name type="scientific">Ruminococcus albus 8</name>
    <dbReference type="NCBI Taxonomy" id="246199"/>
    <lineage>
        <taxon>Bacteria</taxon>
        <taxon>Bacillati</taxon>
        <taxon>Bacillota</taxon>
        <taxon>Clostridia</taxon>
        <taxon>Eubacteriales</taxon>
        <taxon>Oscillospiraceae</taxon>
        <taxon>Ruminococcus</taxon>
    </lineage>
</organism>
<evidence type="ECO:0000256" key="1">
    <source>
        <dbReference type="ARBA" id="ARBA00003544"/>
    </source>
</evidence>
<keyword evidence="9" id="KW-1185">Reference proteome</keyword>
<evidence type="ECO:0000259" key="6">
    <source>
        <dbReference type="Pfam" id="PF01609"/>
    </source>
</evidence>